<dbReference type="PANTHER" id="PTHR15454">
    <property type="entry name" value="NISCHARIN RELATED"/>
    <property type="match status" value="1"/>
</dbReference>
<dbReference type="Proteomes" id="UP000051952">
    <property type="component" value="Unassembled WGS sequence"/>
</dbReference>
<organism evidence="4 5">
    <name type="scientific">Bodo saltans</name>
    <name type="common">Flagellated protozoan</name>
    <dbReference type="NCBI Taxonomy" id="75058"/>
    <lineage>
        <taxon>Eukaryota</taxon>
        <taxon>Discoba</taxon>
        <taxon>Euglenozoa</taxon>
        <taxon>Kinetoplastea</taxon>
        <taxon>Metakinetoplastina</taxon>
        <taxon>Eubodonida</taxon>
        <taxon>Bodonidae</taxon>
        <taxon>Bodo</taxon>
    </lineage>
</organism>
<feature type="non-terminal residue" evidence="4">
    <location>
        <position position="673"/>
    </location>
</feature>
<dbReference type="EMBL" id="CYKH01000062">
    <property type="protein sequence ID" value="CUE67598.1"/>
    <property type="molecule type" value="Genomic_DNA"/>
</dbReference>
<proteinExistence type="predicted"/>
<name>A0A0S4IR95_BODSA</name>
<keyword evidence="5" id="KW-1185">Reference proteome</keyword>
<evidence type="ECO:0008006" key="6">
    <source>
        <dbReference type="Google" id="ProtNLM"/>
    </source>
</evidence>
<keyword evidence="1" id="KW-0433">Leucine-rich repeat</keyword>
<reference evidence="5" key="1">
    <citation type="submission" date="2015-09" db="EMBL/GenBank/DDBJ databases">
        <authorList>
            <consortium name="Pathogen Informatics"/>
        </authorList>
    </citation>
    <scope>NUCLEOTIDE SEQUENCE [LARGE SCALE GENOMIC DNA]</scope>
    <source>
        <strain evidence="5">Lake Konstanz</strain>
    </source>
</reference>
<evidence type="ECO:0000313" key="5">
    <source>
        <dbReference type="Proteomes" id="UP000051952"/>
    </source>
</evidence>
<dbReference type="AlphaFoldDB" id="A0A0S4IR95"/>
<accession>A0A0S4IR95</accession>
<feature type="compositionally biased region" description="Polar residues" evidence="3">
    <location>
        <begin position="1"/>
        <end position="14"/>
    </location>
</feature>
<evidence type="ECO:0000256" key="2">
    <source>
        <dbReference type="ARBA" id="ARBA00022737"/>
    </source>
</evidence>
<feature type="region of interest" description="Disordered" evidence="3">
    <location>
        <begin position="408"/>
        <end position="429"/>
    </location>
</feature>
<sequence>MSISTKQQHATSAKKSVKVASPPPSHRKGRNLPMSSSDSAVSSPTPVAVTRSSTSESVRSFSTVFWDLIFSATGFKRAHLDALRETSEDAFPTHDVVELAAPDFTWADASTVHALRAQLQAYVESLRALKAENAKQLRSRPFVEQKRYEAMRSRELSGRVTTASILNSFSRLNVSNRRVETVSEEDIAGFHNLKEFVLSRNSIRFLDAIPPSVQVLVASGNCIEVVEGTAFERCPELYVVGLSSNRLTDISFVLFSSSIVSLDISYNPVTSLENVIEVLKGHPTLRDISFEGCPVSFCEGYRASLIAACPQLVTIDGISVVRDDATEQSAAPTMAASGSQLPPVQSPRKGVGIAAASVSTITPLALPTSSDLPLGSALKSSTPTIGPPTLYVQFVAIRGVQVLQPEKELNENRLPSAGGKKPAPPPKKGAAKVAVEEERGPQSQLLFNMSGVWNSALAVSVQDVELLPPPPVVEDPKAAKATAAAAAKGGKGAAAAVVPTDAANIPPPDAEAAIKIPPLEAVLDQPAETLERWMAPLLLDLELADYLVAPVTGTPTTGNVVSPNTPDLLGASAQQPPRTLQSSQWLGTFVVPVFESLIELHQLRSSGGRGKVAPKQLVIPLTPQKNTLAQGHTLIQQRKKALLELIEEDQKLDAILAEIVTAEMDTSALPTAQ</sequence>
<dbReference type="PANTHER" id="PTHR15454:SF73">
    <property type="entry name" value="DYNEIN AXONEMAL LIGHT CHAIN 1"/>
    <property type="match status" value="1"/>
</dbReference>
<keyword evidence="2" id="KW-0677">Repeat</keyword>
<evidence type="ECO:0000313" key="4">
    <source>
        <dbReference type="EMBL" id="CUE67598.1"/>
    </source>
</evidence>
<dbReference type="SUPFAM" id="SSF52075">
    <property type="entry name" value="Outer arm dynein light chain 1"/>
    <property type="match status" value="1"/>
</dbReference>
<feature type="region of interest" description="Disordered" evidence="3">
    <location>
        <begin position="1"/>
        <end position="53"/>
    </location>
</feature>
<evidence type="ECO:0000256" key="3">
    <source>
        <dbReference type="SAM" id="MobiDB-lite"/>
    </source>
</evidence>
<dbReference type="InterPro" id="IPR032675">
    <property type="entry name" value="LRR_dom_sf"/>
</dbReference>
<feature type="compositionally biased region" description="Low complexity" evidence="3">
    <location>
        <begin position="35"/>
        <end position="53"/>
    </location>
</feature>
<protein>
    <recommendedName>
        <fullName evidence="6">Leucine-rich repeat protein</fullName>
    </recommendedName>
</protein>
<evidence type="ECO:0000256" key="1">
    <source>
        <dbReference type="ARBA" id="ARBA00022614"/>
    </source>
</evidence>
<dbReference type="OrthoDB" id="676979at2759"/>
<gene>
    <name evidence="4" type="ORF">BSAL_51435</name>
</gene>
<dbReference type="VEuPathDB" id="TriTrypDB:BSAL_51435"/>
<dbReference type="GO" id="GO:0005737">
    <property type="term" value="C:cytoplasm"/>
    <property type="evidence" value="ECO:0007669"/>
    <property type="project" value="TreeGrafter"/>
</dbReference>
<dbReference type="Gene3D" id="3.80.10.10">
    <property type="entry name" value="Ribonuclease Inhibitor"/>
    <property type="match status" value="1"/>
</dbReference>